<reference evidence="2" key="1">
    <citation type="submission" date="2022-03" db="EMBL/GenBank/DDBJ databases">
        <title>Draft genome sequence of Aduncisulcus paluster, a free-living microaerophilic Fornicata.</title>
        <authorList>
            <person name="Yuyama I."/>
            <person name="Kume K."/>
            <person name="Tamura T."/>
            <person name="Inagaki Y."/>
            <person name="Hashimoto T."/>
        </authorList>
    </citation>
    <scope>NUCLEOTIDE SEQUENCE</scope>
    <source>
        <strain evidence="2">NY0171</strain>
    </source>
</reference>
<dbReference type="EMBL" id="BQXS01006929">
    <property type="protein sequence ID" value="GKT23771.1"/>
    <property type="molecule type" value="Genomic_DNA"/>
</dbReference>
<gene>
    <name evidence="2" type="ORF">ADUPG1_004558</name>
</gene>
<organism evidence="2 3">
    <name type="scientific">Aduncisulcus paluster</name>
    <dbReference type="NCBI Taxonomy" id="2918883"/>
    <lineage>
        <taxon>Eukaryota</taxon>
        <taxon>Metamonada</taxon>
        <taxon>Carpediemonas-like organisms</taxon>
        <taxon>Aduncisulcus</taxon>
    </lineage>
</organism>
<evidence type="ECO:0000313" key="3">
    <source>
        <dbReference type="Proteomes" id="UP001057375"/>
    </source>
</evidence>
<proteinExistence type="predicted"/>
<protein>
    <submittedName>
        <fullName evidence="2">Uncharacterized protein</fullName>
    </submittedName>
</protein>
<name>A0ABQ5JZQ9_9EUKA</name>
<keyword evidence="3" id="KW-1185">Reference proteome</keyword>
<dbReference type="Proteomes" id="UP001057375">
    <property type="component" value="Unassembled WGS sequence"/>
</dbReference>
<feature type="compositionally biased region" description="Pro residues" evidence="1">
    <location>
        <begin position="10"/>
        <end position="28"/>
    </location>
</feature>
<feature type="region of interest" description="Disordered" evidence="1">
    <location>
        <begin position="1"/>
        <end position="29"/>
    </location>
</feature>
<evidence type="ECO:0000256" key="1">
    <source>
        <dbReference type="SAM" id="MobiDB-lite"/>
    </source>
</evidence>
<sequence>MEHDISFHPTPTPIPTPTPTPIPTPTPMPDHDHPIHLILSFVICGTSVSQDSQFDRIMAALFVRGLLYMMT</sequence>
<evidence type="ECO:0000313" key="2">
    <source>
        <dbReference type="EMBL" id="GKT23771.1"/>
    </source>
</evidence>
<accession>A0ABQ5JZQ9</accession>
<comment type="caution">
    <text evidence="2">The sequence shown here is derived from an EMBL/GenBank/DDBJ whole genome shotgun (WGS) entry which is preliminary data.</text>
</comment>